<keyword evidence="18" id="KW-1185">Reference proteome</keyword>
<evidence type="ECO:0000256" key="2">
    <source>
        <dbReference type="ARBA" id="ARBA00004271"/>
    </source>
</evidence>
<dbReference type="SMART" id="SM00835">
    <property type="entry name" value="Cupin_1"/>
    <property type="match status" value="1"/>
</dbReference>
<evidence type="ECO:0000256" key="3">
    <source>
        <dbReference type="ARBA" id="ARBA00007456"/>
    </source>
</evidence>
<keyword evidence="10 11" id="KW-0464">Manganese</keyword>
<dbReference type="EMBL" id="BQKI01000011">
    <property type="protein sequence ID" value="GJN04698.1"/>
    <property type="molecule type" value="Genomic_DNA"/>
</dbReference>
<keyword evidence="5" id="KW-0052">Apoplast</keyword>
<dbReference type="InterPro" id="IPR001929">
    <property type="entry name" value="Germin"/>
</dbReference>
<dbReference type="Proteomes" id="UP001054889">
    <property type="component" value="Unassembled WGS sequence"/>
</dbReference>
<comment type="subunit">
    <text evidence="4">Oligomer (believed to be a pentamer but probably hexamer).</text>
</comment>
<evidence type="ECO:0000256" key="7">
    <source>
        <dbReference type="ARBA" id="ARBA00022723"/>
    </source>
</evidence>
<reference evidence="17" key="2">
    <citation type="submission" date="2021-12" db="EMBL/GenBank/DDBJ databases">
        <title>Resequencing data analysis of finger millet.</title>
        <authorList>
            <person name="Hatakeyama M."/>
            <person name="Aluri S."/>
            <person name="Balachadran M.T."/>
            <person name="Sivarajan S.R."/>
            <person name="Poveda L."/>
            <person name="Shimizu-Inatsugi R."/>
            <person name="Schlapbach R."/>
            <person name="Sreeman S.M."/>
            <person name="Shimizu K.K."/>
        </authorList>
    </citation>
    <scope>NUCLEOTIDE SEQUENCE</scope>
</reference>
<dbReference type="Gene3D" id="2.60.120.10">
    <property type="entry name" value="Jelly Rolls"/>
    <property type="match status" value="1"/>
</dbReference>
<accession>A0AAV5D2X1</accession>
<dbReference type="CDD" id="cd02241">
    <property type="entry name" value="cupin_OxOx"/>
    <property type="match status" value="1"/>
</dbReference>
<evidence type="ECO:0000256" key="1">
    <source>
        <dbReference type="ARBA" id="ARBA00003629"/>
    </source>
</evidence>
<dbReference type="GO" id="GO:0009506">
    <property type="term" value="C:plasmodesma"/>
    <property type="evidence" value="ECO:0007669"/>
    <property type="project" value="UniProtKB-ARBA"/>
</dbReference>
<feature type="region of interest" description="Disordered" evidence="14">
    <location>
        <begin position="169"/>
        <end position="191"/>
    </location>
</feature>
<feature type="binding site" evidence="12">
    <location>
        <position position="307"/>
    </location>
    <ligand>
        <name>Mn(2+)</name>
        <dbReference type="ChEBI" id="CHEBI:29035"/>
    </ligand>
</feature>
<keyword evidence="15" id="KW-0812">Transmembrane</keyword>
<evidence type="ECO:0000259" key="16">
    <source>
        <dbReference type="SMART" id="SM00835"/>
    </source>
</evidence>
<evidence type="ECO:0000256" key="6">
    <source>
        <dbReference type="ARBA" id="ARBA00022525"/>
    </source>
</evidence>
<feature type="binding site" evidence="12">
    <location>
        <position position="314"/>
    </location>
    <ligand>
        <name>Mn(2+)</name>
        <dbReference type="ChEBI" id="CHEBI:29035"/>
    </ligand>
</feature>
<sequence length="418" mass="45285">MPAMARRGWARGAAAFAVAALAVTAGRRYGWDRESALAAFRQARDALGPWAAPAYVAAHALTLALCPPYAIFFEGAAALIFGFLPGVACVFSAKVLGASLSFWIGRAIFRYFTSAMEWLQKNKYFHVVVKGVERDGWKFVLYPAFSFLGELSNILLPLLFPKSLRGSPSNGNGNGDAKRVPEPSNNTNSDTGSATLSPLLLSFFPDFVRKPLLGLFIIVSKSYRKDLCPMAPESERKLFMNGFPCKHPSTVVASDFKTLLLNHAGDLNNMVRSSVNMVTATEFPGLNTLGLSVARTDVAPGGAVLPHYHLRASEMMFVHGSNVVVGFFDTKGRQFQKTLGEGDVFIFPRGLVHYIMNYGFGLATTFSVLNSQNPGVVGITHGMFAPDSDVVEGLMSRMLKFGEVGVSENSTSDVPWTA</sequence>
<dbReference type="InterPro" id="IPR006045">
    <property type="entry name" value="Cupin_1"/>
</dbReference>
<feature type="binding site" evidence="12">
    <location>
        <position position="353"/>
    </location>
    <ligand>
        <name>Mn(2+)</name>
        <dbReference type="ChEBI" id="CHEBI:29035"/>
    </ligand>
</feature>
<dbReference type="InterPro" id="IPR014710">
    <property type="entry name" value="RmlC-like_jellyroll"/>
</dbReference>
<dbReference type="PRINTS" id="PR00325">
    <property type="entry name" value="GERMIN"/>
</dbReference>
<feature type="binding site" evidence="12">
    <location>
        <position position="309"/>
    </location>
    <ligand>
        <name>Mn(2+)</name>
        <dbReference type="ChEBI" id="CHEBI:29035"/>
    </ligand>
</feature>
<keyword evidence="7 11" id="KW-0479">Metal-binding</keyword>
<dbReference type="FunFam" id="2.60.120.10:FF:000025">
    <property type="entry name" value="germin-like protein subfamily 2 member 1"/>
    <property type="match status" value="1"/>
</dbReference>
<comment type="caution">
    <text evidence="17">The sequence shown here is derived from an EMBL/GenBank/DDBJ whole genome shotgun (WGS) entry which is preliminary data.</text>
</comment>
<dbReference type="GO" id="GO:0010497">
    <property type="term" value="P:plasmodesmata-mediated intercellular transport"/>
    <property type="evidence" value="ECO:0007669"/>
    <property type="project" value="UniProtKB-ARBA"/>
</dbReference>
<keyword evidence="15" id="KW-1133">Transmembrane helix</keyword>
<dbReference type="GO" id="GO:0048046">
    <property type="term" value="C:apoplast"/>
    <property type="evidence" value="ECO:0007669"/>
    <property type="project" value="UniProtKB-SubCell"/>
</dbReference>
<keyword evidence="6" id="KW-0964">Secreted</keyword>
<feature type="binding site" evidence="11">
    <location>
        <position position="309"/>
    </location>
    <ligand>
        <name>oxalate</name>
        <dbReference type="ChEBI" id="CHEBI:30623"/>
    </ligand>
</feature>
<comment type="subcellular location">
    <subcellularLocation>
        <location evidence="2">Secreted</location>
        <location evidence="2">Extracellular space</location>
        <location evidence="2">Apoplast</location>
    </subcellularLocation>
</comment>
<evidence type="ECO:0000313" key="18">
    <source>
        <dbReference type="Proteomes" id="UP001054889"/>
    </source>
</evidence>
<feature type="disulfide bond" evidence="13">
    <location>
        <begin position="228"/>
        <end position="245"/>
    </location>
</feature>
<gene>
    <name evidence="17" type="primary">ga22265</name>
    <name evidence="17" type="ORF">PR202_ga22265</name>
</gene>
<keyword evidence="9 13" id="KW-1015">Disulfide bond</keyword>
<evidence type="ECO:0000256" key="12">
    <source>
        <dbReference type="PIRSR" id="PIRSR601929-2"/>
    </source>
</evidence>
<evidence type="ECO:0000313" key="17">
    <source>
        <dbReference type="EMBL" id="GJN04698.1"/>
    </source>
</evidence>
<comment type="function">
    <text evidence="1">May play a role in plant defense. Probably has no oxalate oxidase activity even if the active site is conserved.</text>
</comment>
<dbReference type="Pfam" id="PF00190">
    <property type="entry name" value="Cupin_1"/>
    <property type="match status" value="1"/>
</dbReference>
<dbReference type="PANTHER" id="PTHR47699:SF1">
    <property type="entry name" value="SNARE ASSOCIATED GOLGI PROTEIN FAMILY"/>
    <property type="match status" value="1"/>
</dbReference>
<dbReference type="SUPFAM" id="SSF51182">
    <property type="entry name" value="RmlC-like cupins"/>
    <property type="match status" value="1"/>
</dbReference>
<dbReference type="Pfam" id="PF09335">
    <property type="entry name" value="VTT_dom"/>
    <property type="match status" value="1"/>
</dbReference>
<evidence type="ECO:0000256" key="8">
    <source>
        <dbReference type="ARBA" id="ARBA00022729"/>
    </source>
</evidence>
<keyword evidence="15" id="KW-0472">Membrane</keyword>
<dbReference type="GO" id="GO:0016020">
    <property type="term" value="C:membrane"/>
    <property type="evidence" value="ECO:0007669"/>
    <property type="project" value="TreeGrafter"/>
</dbReference>
<reference evidence="17" key="1">
    <citation type="journal article" date="2018" name="DNA Res.">
        <title>Multiple hybrid de novo genome assembly of finger millet, an orphan allotetraploid crop.</title>
        <authorList>
            <person name="Hatakeyama M."/>
            <person name="Aluri S."/>
            <person name="Balachadran M.T."/>
            <person name="Sivarajan S.R."/>
            <person name="Patrignani A."/>
            <person name="Gruter S."/>
            <person name="Poveda L."/>
            <person name="Shimizu-Inatsugi R."/>
            <person name="Baeten J."/>
            <person name="Francoijs K.J."/>
            <person name="Nataraja K.N."/>
            <person name="Reddy Y.A.N."/>
            <person name="Phadnis S."/>
            <person name="Ravikumar R.L."/>
            <person name="Schlapbach R."/>
            <person name="Sreeman S.M."/>
            <person name="Shimizu K.K."/>
        </authorList>
    </citation>
    <scope>NUCLEOTIDE SEQUENCE</scope>
</reference>
<evidence type="ECO:0000256" key="10">
    <source>
        <dbReference type="ARBA" id="ARBA00023211"/>
    </source>
</evidence>
<dbReference type="GO" id="GO:2000280">
    <property type="term" value="P:regulation of root development"/>
    <property type="evidence" value="ECO:0007669"/>
    <property type="project" value="UniProtKB-ARBA"/>
</dbReference>
<feature type="domain" description="Cupin type-1" evidence="16">
    <location>
        <begin position="275"/>
        <end position="392"/>
    </location>
</feature>
<dbReference type="PANTHER" id="PTHR47699">
    <property type="entry name" value="SNARE ASSOCIATED GOLGI PROTEIN FAMILY"/>
    <property type="match status" value="1"/>
</dbReference>
<evidence type="ECO:0000256" key="11">
    <source>
        <dbReference type="PIRSR" id="PIRSR601929-1"/>
    </source>
</evidence>
<proteinExistence type="inferred from homology"/>
<evidence type="ECO:0000256" key="13">
    <source>
        <dbReference type="PIRSR" id="PIRSR601929-3"/>
    </source>
</evidence>
<comment type="similarity">
    <text evidence="3">Belongs to the germin family.</text>
</comment>
<evidence type="ECO:0000256" key="5">
    <source>
        <dbReference type="ARBA" id="ARBA00022523"/>
    </source>
</evidence>
<name>A0AAV5D2X1_ELECO</name>
<evidence type="ECO:0000256" key="4">
    <source>
        <dbReference type="ARBA" id="ARBA00011268"/>
    </source>
</evidence>
<protein>
    <recommendedName>
        <fullName evidence="16">Cupin type-1 domain-containing protein</fullName>
    </recommendedName>
</protein>
<feature type="transmembrane region" description="Helical" evidence="15">
    <location>
        <begin position="79"/>
        <end position="104"/>
    </location>
</feature>
<feature type="binding site" evidence="11">
    <location>
        <position position="314"/>
    </location>
    <ligand>
        <name>oxalate</name>
        <dbReference type="ChEBI" id="CHEBI:30623"/>
    </ligand>
</feature>
<evidence type="ECO:0000256" key="14">
    <source>
        <dbReference type="SAM" id="MobiDB-lite"/>
    </source>
</evidence>
<dbReference type="AlphaFoldDB" id="A0AAV5D2X1"/>
<dbReference type="GO" id="GO:0030145">
    <property type="term" value="F:manganese ion binding"/>
    <property type="evidence" value="ECO:0007669"/>
    <property type="project" value="InterPro"/>
</dbReference>
<organism evidence="17 18">
    <name type="scientific">Eleusine coracana subsp. coracana</name>
    <dbReference type="NCBI Taxonomy" id="191504"/>
    <lineage>
        <taxon>Eukaryota</taxon>
        <taxon>Viridiplantae</taxon>
        <taxon>Streptophyta</taxon>
        <taxon>Embryophyta</taxon>
        <taxon>Tracheophyta</taxon>
        <taxon>Spermatophyta</taxon>
        <taxon>Magnoliopsida</taxon>
        <taxon>Liliopsida</taxon>
        <taxon>Poales</taxon>
        <taxon>Poaceae</taxon>
        <taxon>PACMAD clade</taxon>
        <taxon>Chloridoideae</taxon>
        <taxon>Cynodonteae</taxon>
        <taxon>Eleusininae</taxon>
        <taxon>Eleusine</taxon>
    </lineage>
</organism>
<evidence type="ECO:0000256" key="9">
    <source>
        <dbReference type="ARBA" id="ARBA00023157"/>
    </source>
</evidence>
<keyword evidence="8" id="KW-0732">Signal</keyword>
<dbReference type="InterPro" id="IPR032816">
    <property type="entry name" value="VTT_dom"/>
</dbReference>
<dbReference type="InterPro" id="IPR011051">
    <property type="entry name" value="RmlC_Cupin_sf"/>
</dbReference>
<feature type="transmembrane region" description="Helical" evidence="15">
    <location>
        <begin position="52"/>
        <end position="72"/>
    </location>
</feature>
<evidence type="ECO:0000256" key="15">
    <source>
        <dbReference type="SAM" id="Phobius"/>
    </source>
</evidence>